<reference evidence="7" key="1">
    <citation type="journal article" date="2015" name="MBio">
        <title>Genome-Resolved Metagenomic Analysis Reveals Roles for Candidate Phyla and Other Microbial Community Members in Biogeochemical Transformations in Oil Reservoirs.</title>
        <authorList>
            <person name="Hu P."/>
            <person name="Tom L."/>
            <person name="Singh A."/>
            <person name="Thomas B.C."/>
            <person name="Baker B.J."/>
            <person name="Piceno Y.M."/>
            <person name="Andersen G.L."/>
            <person name="Banfield J.F."/>
        </authorList>
    </citation>
    <scope>NUCLEOTIDE SEQUENCE [LARGE SCALE GENOMIC DNA]</scope>
</reference>
<sequence length="104" mass="11204">MAEITAKIRVKLQGYDSVVLDKAAKSIVETAVSTGAKVAGPIPLPTKTRRVAVNRSPFIYKSSIEHFEIGTHKRIIDVIDPTPKTIDALSHLQMPAGVGIDIVT</sequence>
<dbReference type="GO" id="GO:0000049">
    <property type="term" value="F:tRNA binding"/>
    <property type="evidence" value="ECO:0007669"/>
    <property type="project" value="UniProtKB-UniRule"/>
</dbReference>
<comment type="subunit">
    <text evidence="4">Part of the 30S ribosomal subunit.</text>
</comment>
<gene>
    <name evidence="4" type="primary">rpsJ</name>
    <name evidence="6" type="ORF">XD93_0320</name>
</gene>
<dbReference type="EMBL" id="LGGO01000032">
    <property type="protein sequence ID" value="KUK77448.1"/>
    <property type="molecule type" value="Genomic_DNA"/>
</dbReference>
<dbReference type="PROSITE" id="PS00361">
    <property type="entry name" value="RIBOSOMAL_S10"/>
    <property type="match status" value="1"/>
</dbReference>
<dbReference type="SMART" id="SM01403">
    <property type="entry name" value="Ribosomal_S10"/>
    <property type="match status" value="1"/>
</dbReference>
<dbReference type="InterPro" id="IPR036838">
    <property type="entry name" value="Ribosomal_uS10_dom_sf"/>
</dbReference>
<evidence type="ECO:0000256" key="1">
    <source>
        <dbReference type="ARBA" id="ARBA00007102"/>
    </source>
</evidence>
<comment type="caution">
    <text evidence="6">The sequence shown here is derived from an EMBL/GenBank/DDBJ whole genome shotgun (WGS) entry which is preliminary data.</text>
</comment>
<organism evidence="6 7">
    <name type="scientific">candidate division WS6 bacterium 34_10</name>
    <dbReference type="NCBI Taxonomy" id="1641389"/>
    <lineage>
        <taxon>Bacteria</taxon>
        <taxon>Candidatus Dojkabacteria</taxon>
    </lineage>
</organism>
<dbReference type="FunFam" id="3.30.70.600:FF:000003">
    <property type="entry name" value="30S ribosomal protein S10"/>
    <property type="match status" value="1"/>
</dbReference>
<accession>A0A101HID9</accession>
<keyword evidence="2 4" id="KW-0689">Ribosomal protein</keyword>
<comment type="function">
    <text evidence="4">Involved in the binding of tRNA to the ribosomes.</text>
</comment>
<dbReference type="InterPro" id="IPR027486">
    <property type="entry name" value="Ribosomal_uS10_dom"/>
</dbReference>
<dbReference type="Pfam" id="PF00338">
    <property type="entry name" value="Ribosomal_S10"/>
    <property type="match status" value="1"/>
</dbReference>
<evidence type="ECO:0000256" key="4">
    <source>
        <dbReference type="HAMAP-Rule" id="MF_00508"/>
    </source>
</evidence>
<dbReference type="AlphaFoldDB" id="A0A101HID9"/>
<name>A0A101HID9_9BACT</name>
<dbReference type="PANTHER" id="PTHR11700">
    <property type="entry name" value="30S RIBOSOMAL PROTEIN S10 FAMILY MEMBER"/>
    <property type="match status" value="1"/>
</dbReference>
<dbReference type="InterPro" id="IPR018268">
    <property type="entry name" value="Ribosomal_uS10_CS"/>
</dbReference>
<protein>
    <recommendedName>
        <fullName evidence="4">Small ribosomal subunit protein uS10</fullName>
    </recommendedName>
</protein>
<dbReference type="PATRIC" id="fig|1641389.3.peg.395"/>
<dbReference type="Proteomes" id="UP000053904">
    <property type="component" value="Unassembled WGS sequence"/>
</dbReference>
<evidence type="ECO:0000259" key="5">
    <source>
        <dbReference type="SMART" id="SM01403"/>
    </source>
</evidence>
<keyword evidence="3 4" id="KW-0687">Ribonucleoprotein</keyword>
<feature type="domain" description="Small ribosomal subunit protein uS10" evidence="5">
    <location>
        <begin position="9"/>
        <end position="103"/>
    </location>
</feature>
<dbReference type="GO" id="GO:0005840">
    <property type="term" value="C:ribosome"/>
    <property type="evidence" value="ECO:0007669"/>
    <property type="project" value="UniProtKB-KW"/>
</dbReference>
<dbReference type="SUPFAM" id="SSF54999">
    <property type="entry name" value="Ribosomal protein S10"/>
    <property type="match status" value="1"/>
</dbReference>
<evidence type="ECO:0000313" key="6">
    <source>
        <dbReference type="EMBL" id="KUK77448.1"/>
    </source>
</evidence>
<dbReference type="GO" id="GO:0006412">
    <property type="term" value="P:translation"/>
    <property type="evidence" value="ECO:0007669"/>
    <property type="project" value="UniProtKB-UniRule"/>
</dbReference>
<dbReference type="NCBIfam" id="NF001861">
    <property type="entry name" value="PRK00596.1"/>
    <property type="match status" value="1"/>
</dbReference>
<evidence type="ECO:0000313" key="7">
    <source>
        <dbReference type="Proteomes" id="UP000053904"/>
    </source>
</evidence>
<dbReference type="InterPro" id="IPR001848">
    <property type="entry name" value="Ribosomal_uS10"/>
</dbReference>
<evidence type="ECO:0000256" key="2">
    <source>
        <dbReference type="ARBA" id="ARBA00022980"/>
    </source>
</evidence>
<comment type="similarity">
    <text evidence="1 4">Belongs to the universal ribosomal protein uS10 family.</text>
</comment>
<dbReference type="NCBIfam" id="TIGR01049">
    <property type="entry name" value="rpsJ_bact"/>
    <property type="match status" value="1"/>
</dbReference>
<dbReference type="Gene3D" id="3.30.70.600">
    <property type="entry name" value="Ribosomal protein S10 domain"/>
    <property type="match status" value="1"/>
</dbReference>
<proteinExistence type="inferred from homology"/>
<dbReference type="GO" id="GO:0003735">
    <property type="term" value="F:structural constituent of ribosome"/>
    <property type="evidence" value="ECO:0007669"/>
    <property type="project" value="InterPro"/>
</dbReference>
<evidence type="ECO:0000256" key="3">
    <source>
        <dbReference type="ARBA" id="ARBA00023274"/>
    </source>
</evidence>
<dbReference type="GO" id="GO:1990904">
    <property type="term" value="C:ribonucleoprotein complex"/>
    <property type="evidence" value="ECO:0007669"/>
    <property type="project" value="UniProtKB-KW"/>
</dbReference>
<dbReference type="PRINTS" id="PR00971">
    <property type="entry name" value="RIBOSOMALS10"/>
</dbReference>
<dbReference type="HAMAP" id="MF_00508">
    <property type="entry name" value="Ribosomal_uS10"/>
    <property type="match status" value="1"/>
</dbReference>